<feature type="domain" description="Protein kinase" evidence="9">
    <location>
        <begin position="30"/>
        <end position="403"/>
    </location>
</feature>
<dbReference type="PANTHER" id="PTHR11042">
    <property type="entry name" value="EUKARYOTIC TRANSLATION INITIATION FACTOR 2-ALPHA KINASE EIF2-ALPHA KINASE -RELATED"/>
    <property type="match status" value="1"/>
</dbReference>
<dbReference type="Pfam" id="PF00069">
    <property type="entry name" value="Pkinase"/>
    <property type="match status" value="2"/>
</dbReference>
<gene>
    <name evidence="10" type="ORF">OSB1V03_LOCUS11766</name>
</gene>
<dbReference type="PANTHER" id="PTHR11042:SF91">
    <property type="entry name" value="EUKARYOTIC TRANSLATION INITIATION FACTOR 2-ALPHA KINASE"/>
    <property type="match status" value="1"/>
</dbReference>
<evidence type="ECO:0000313" key="10">
    <source>
        <dbReference type="EMBL" id="CAD7631357.1"/>
    </source>
</evidence>
<evidence type="ECO:0000313" key="11">
    <source>
        <dbReference type="Proteomes" id="UP000759131"/>
    </source>
</evidence>
<evidence type="ECO:0000259" key="9">
    <source>
        <dbReference type="PROSITE" id="PS50011"/>
    </source>
</evidence>
<dbReference type="Gene3D" id="1.10.510.10">
    <property type="entry name" value="Transferase(Phosphotransferase) domain 1"/>
    <property type="match status" value="1"/>
</dbReference>
<evidence type="ECO:0000256" key="7">
    <source>
        <dbReference type="ARBA" id="ARBA00022840"/>
    </source>
</evidence>
<sequence length="475" mass="53827">MASIRNSTCDRTVPEAEFSEAYNSKFESEFEPMQVLGRGGFGLVFEAKHKVDGNKYAVKRISFPDRNKRREKVMREVTALSKLDHKGIVRYYSAWVEVPPLGWQQTRDKQLFPTQDIESTLFSETQSNAMSTEMRFGSNQSKQIMTETQSSEDSYIAFDENATSVHVIDRNSDESLGMSTNSNVFDESKLSAQSNSRPLSVNTVLPRCYLYIQLQLCRKDTLKDWLRNNPFNRDSNTALDIFKQIVSAVDYVHLSGRMHRDLKPSNIFFSMEGNIKIGDFGSVTATAVDDGTHIAGASALTQSSSTNTKRVGTELYMSPEQMQYLRYTNKVDIFSMGIILFELLVPFKTEMERRIVLENVRKLIFPIDFIGKHSSECDLLNKLLSPNPDDRPSTVEIKDHNIFISKFKTTQVPTSNLSNNEPLISHNNNVTPRETVGPTYSGQAINFVLRCLSQLPSIEIIELMGAEEYTEMAVN</sequence>
<dbReference type="EMBL" id="CAJPIZ010009337">
    <property type="protein sequence ID" value="CAG2111787.1"/>
    <property type="molecule type" value="Genomic_DNA"/>
</dbReference>
<dbReference type="FunFam" id="1.10.510.10:FF:000251">
    <property type="entry name" value="eukaryotic translation initiation factor 2-alpha kinase 3"/>
    <property type="match status" value="1"/>
</dbReference>
<keyword evidence="5 8" id="KW-0547">Nucleotide-binding</keyword>
<dbReference type="PROSITE" id="PS00107">
    <property type="entry name" value="PROTEIN_KINASE_ATP"/>
    <property type="match status" value="1"/>
</dbReference>
<dbReference type="InterPro" id="IPR000719">
    <property type="entry name" value="Prot_kinase_dom"/>
</dbReference>
<dbReference type="GO" id="GO:0005737">
    <property type="term" value="C:cytoplasm"/>
    <property type="evidence" value="ECO:0007669"/>
    <property type="project" value="TreeGrafter"/>
</dbReference>
<evidence type="ECO:0000256" key="1">
    <source>
        <dbReference type="ARBA" id="ARBA00012513"/>
    </source>
</evidence>
<dbReference type="InterPro" id="IPR017441">
    <property type="entry name" value="Protein_kinase_ATP_BS"/>
</dbReference>
<evidence type="ECO:0000256" key="2">
    <source>
        <dbReference type="ARBA" id="ARBA00022527"/>
    </source>
</evidence>
<keyword evidence="2" id="KW-0723">Serine/threonine-protein kinase</keyword>
<evidence type="ECO:0000256" key="3">
    <source>
        <dbReference type="ARBA" id="ARBA00022553"/>
    </source>
</evidence>
<dbReference type="SMART" id="SM00220">
    <property type="entry name" value="S_TKc"/>
    <property type="match status" value="1"/>
</dbReference>
<keyword evidence="4" id="KW-0808">Transferase</keyword>
<dbReference type="EC" id="2.7.11.1" evidence="1"/>
<keyword evidence="11" id="KW-1185">Reference proteome</keyword>
<keyword evidence="3" id="KW-0597">Phosphoprotein</keyword>
<evidence type="ECO:0000256" key="8">
    <source>
        <dbReference type="PROSITE-ProRule" id="PRU10141"/>
    </source>
</evidence>
<name>A0A7R9KZV0_9ACAR</name>
<dbReference type="AlphaFoldDB" id="A0A7R9KZV0"/>
<reference evidence="10" key="1">
    <citation type="submission" date="2020-11" db="EMBL/GenBank/DDBJ databases">
        <authorList>
            <person name="Tran Van P."/>
        </authorList>
    </citation>
    <scope>NUCLEOTIDE SEQUENCE</scope>
</reference>
<dbReference type="Proteomes" id="UP000759131">
    <property type="component" value="Unassembled WGS sequence"/>
</dbReference>
<dbReference type="GO" id="GO:0005524">
    <property type="term" value="F:ATP binding"/>
    <property type="evidence" value="ECO:0007669"/>
    <property type="project" value="UniProtKB-UniRule"/>
</dbReference>
<evidence type="ECO:0000256" key="4">
    <source>
        <dbReference type="ARBA" id="ARBA00022679"/>
    </source>
</evidence>
<dbReference type="InterPro" id="IPR050339">
    <property type="entry name" value="CC_SR_Kinase"/>
</dbReference>
<keyword evidence="7 8" id="KW-0067">ATP-binding</keyword>
<dbReference type="GO" id="GO:0005634">
    <property type="term" value="C:nucleus"/>
    <property type="evidence" value="ECO:0007669"/>
    <property type="project" value="TreeGrafter"/>
</dbReference>
<accession>A0A7R9KZV0</accession>
<dbReference type="GO" id="GO:0004694">
    <property type="term" value="F:eukaryotic translation initiation factor 2alpha kinase activity"/>
    <property type="evidence" value="ECO:0007669"/>
    <property type="project" value="TreeGrafter"/>
</dbReference>
<organism evidence="10">
    <name type="scientific">Medioppia subpectinata</name>
    <dbReference type="NCBI Taxonomy" id="1979941"/>
    <lineage>
        <taxon>Eukaryota</taxon>
        <taxon>Metazoa</taxon>
        <taxon>Ecdysozoa</taxon>
        <taxon>Arthropoda</taxon>
        <taxon>Chelicerata</taxon>
        <taxon>Arachnida</taxon>
        <taxon>Acari</taxon>
        <taxon>Acariformes</taxon>
        <taxon>Sarcoptiformes</taxon>
        <taxon>Oribatida</taxon>
        <taxon>Brachypylina</taxon>
        <taxon>Oppioidea</taxon>
        <taxon>Oppiidae</taxon>
        <taxon>Medioppia</taxon>
    </lineage>
</organism>
<dbReference type="Gene3D" id="3.30.200.20">
    <property type="entry name" value="Phosphorylase Kinase, domain 1"/>
    <property type="match status" value="1"/>
</dbReference>
<dbReference type="SUPFAM" id="SSF56112">
    <property type="entry name" value="Protein kinase-like (PK-like)"/>
    <property type="match status" value="1"/>
</dbReference>
<proteinExistence type="predicted"/>
<protein>
    <recommendedName>
        <fullName evidence="1">non-specific serine/threonine protein kinase</fullName>
        <ecNumber evidence="1">2.7.11.1</ecNumber>
    </recommendedName>
</protein>
<keyword evidence="6" id="KW-0418">Kinase</keyword>
<evidence type="ECO:0000256" key="6">
    <source>
        <dbReference type="ARBA" id="ARBA00022777"/>
    </source>
</evidence>
<dbReference type="EMBL" id="OC863912">
    <property type="protein sequence ID" value="CAD7631357.1"/>
    <property type="molecule type" value="Genomic_DNA"/>
</dbReference>
<dbReference type="PROSITE" id="PS50011">
    <property type="entry name" value="PROTEIN_KINASE_DOM"/>
    <property type="match status" value="1"/>
</dbReference>
<dbReference type="InterPro" id="IPR011009">
    <property type="entry name" value="Kinase-like_dom_sf"/>
</dbReference>
<dbReference type="OrthoDB" id="341578at2759"/>
<evidence type="ECO:0000256" key="5">
    <source>
        <dbReference type="ARBA" id="ARBA00022741"/>
    </source>
</evidence>
<feature type="binding site" evidence="8">
    <location>
        <position position="59"/>
    </location>
    <ligand>
        <name>ATP</name>
        <dbReference type="ChEBI" id="CHEBI:30616"/>
    </ligand>
</feature>